<dbReference type="SMART" id="SM00054">
    <property type="entry name" value="EFh"/>
    <property type="match status" value="2"/>
</dbReference>
<evidence type="ECO:0000256" key="5">
    <source>
        <dbReference type="ARBA" id="ARBA00022837"/>
    </source>
</evidence>
<dbReference type="Gene3D" id="1.10.238.10">
    <property type="entry name" value="EF-hand"/>
    <property type="match status" value="1"/>
</dbReference>
<dbReference type="InterPro" id="IPR018247">
    <property type="entry name" value="EF_Hand_1_Ca_BS"/>
</dbReference>
<feature type="domain" description="EF-hand" evidence="6">
    <location>
        <begin position="63"/>
        <end position="98"/>
    </location>
</feature>
<evidence type="ECO:0000313" key="8">
    <source>
        <dbReference type="Proteomes" id="UP000269721"/>
    </source>
</evidence>
<dbReference type="InterPro" id="IPR051426">
    <property type="entry name" value="Peflin/Sorcin_CaBP"/>
</dbReference>
<accession>A0A4V1IRJ3</accession>
<dbReference type="InterPro" id="IPR011992">
    <property type="entry name" value="EF-hand-dom_pair"/>
</dbReference>
<dbReference type="GO" id="GO:0005509">
    <property type="term" value="F:calcium ion binding"/>
    <property type="evidence" value="ECO:0007669"/>
    <property type="project" value="InterPro"/>
</dbReference>
<dbReference type="Proteomes" id="UP000269721">
    <property type="component" value="Unassembled WGS sequence"/>
</dbReference>
<dbReference type="PROSITE" id="PS00018">
    <property type="entry name" value="EF_HAND_1"/>
    <property type="match status" value="2"/>
</dbReference>
<name>A0A4V1IRJ3_9FUNG</name>
<dbReference type="EMBL" id="KZ995644">
    <property type="protein sequence ID" value="RKO90257.1"/>
    <property type="molecule type" value="Genomic_DNA"/>
</dbReference>
<proteinExistence type="predicted"/>
<evidence type="ECO:0000259" key="6">
    <source>
        <dbReference type="PROSITE" id="PS50222"/>
    </source>
</evidence>
<keyword evidence="8" id="KW-1185">Reference proteome</keyword>
<keyword evidence="3" id="KW-0479">Metal-binding</keyword>
<keyword evidence="4" id="KW-0677">Repeat</keyword>
<dbReference type="Pfam" id="PF13405">
    <property type="entry name" value="EF-hand_6"/>
    <property type="match status" value="1"/>
</dbReference>
<dbReference type="OrthoDB" id="186625at2759"/>
<dbReference type="CDD" id="cd16180">
    <property type="entry name" value="EFh_PEF_Group_I"/>
    <property type="match status" value="1"/>
</dbReference>
<feature type="non-terminal residue" evidence="7">
    <location>
        <position position="167"/>
    </location>
</feature>
<dbReference type="SUPFAM" id="SSF47473">
    <property type="entry name" value="EF-hand"/>
    <property type="match status" value="1"/>
</dbReference>
<dbReference type="PANTHER" id="PTHR46212:SF3">
    <property type="entry name" value="GH27120P"/>
    <property type="match status" value="1"/>
</dbReference>
<protein>
    <recommendedName>
        <fullName evidence="6">EF-hand domain-containing protein</fullName>
    </recommendedName>
</protein>
<evidence type="ECO:0000313" key="7">
    <source>
        <dbReference type="EMBL" id="RKO90257.1"/>
    </source>
</evidence>
<dbReference type="Pfam" id="PF13499">
    <property type="entry name" value="EF-hand_7"/>
    <property type="match status" value="1"/>
</dbReference>
<sequence>LWQWFIAVDADDSGSISPVELEQALINGDWSPFSPRTIMLLMSLFDPSKSGKIGFTEFTSLWRYVEQWKGIFKSFDADRSGTIDMKELMHALKAFGLNVNQKTAGLCVGKFTHGECVCAKDGTSITFDGFIASCVTVKKLSDAFIALDTDRDGWVNMSYDLFVDTVI</sequence>
<gene>
    <name evidence="7" type="ORF">BDK51DRAFT_2427</name>
</gene>
<evidence type="ECO:0000256" key="4">
    <source>
        <dbReference type="ARBA" id="ARBA00022737"/>
    </source>
</evidence>
<feature type="domain" description="EF-hand" evidence="6">
    <location>
        <begin position="1"/>
        <end position="31"/>
    </location>
</feature>
<dbReference type="PROSITE" id="PS50222">
    <property type="entry name" value="EF_HAND_2"/>
    <property type="match status" value="2"/>
</dbReference>
<dbReference type="PANTHER" id="PTHR46212">
    <property type="entry name" value="PEFLIN"/>
    <property type="match status" value="1"/>
</dbReference>
<organism evidence="7 8">
    <name type="scientific">Blyttiomyces helicus</name>
    <dbReference type="NCBI Taxonomy" id="388810"/>
    <lineage>
        <taxon>Eukaryota</taxon>
        <taxon>Fungi</taxon>
        <taxon>Fungi incertae sedis</taxon>
        <taxon>Chytridiomycota</taxon>
        <taxon>Chytridiomycota incertae sedis</taxon>
        <taxon>Chytridiomycetes</taxon>
        <taxon>Chytridiomycetes incertae sedis</taxon>
        <taxon>Blyttiomyces</taxon>
    </lineage>
</organism>
<dbReference type="InterPro" id="IPR002048">
    <property type="entry name" value="EF_hand_dom"/>
</dbReference>
<evidence type="ECO:0000256" key="3">
    <source>
        <dbReference type="ARBA" id="ARBA00022723"/>
    </source>
</evidence>
<reference evidence="8" key="1">
    <citation type="journal article" date="2018" name="Nat. Microbiol.">
        <title>Leveraging single-cell genomics to expand the fungal tree of life.</title>
        <authorList>
            <person name="Ahrendt S.R."/>
            <person name="Quandt C.A."/>
            <person name="Ciobanu D."/>
            <person name="Clum A."/>
            <person name="Salamov A."/>
            <person name="Andreopoulos B."/>
            <person name="Cheng J.F."/>
            <person name="Woyke T."/>
            <person name="Pelin A."/>
            <person name="Henrissat B."/>
            <person name="Reynolds N.K."/>
            <person name="Benny G.L."/>
            <person name="Smith M.E."/>
            <person name="James T.Y."/>
            <person name="Grigoriev I.V."/>
        </authorList>
    </citation>
    <scope>NUCLEOTIDE SEQUENCE [LARGE SCALE GENOMIC DNA]</scope>
</reference>
<dbReference type="GO" id="GO:0005737">
    <property type="term" value="C:cytoplasm"/>
    <property type="evidence" value="ECO:0007669"/>
    <property type="project" value="UniProtKB-SubCell"/>
</dbReference>
<evidence type="ECO:0000256" key="2">
    <source>
        <dbReference type="ARBA" id="ARBA00022490"/>
    </source>
</evidence>
<feature type="non-terminal residue" evidence="7">
    <location>
        <position position="1"/>
    </location>
</feature>
<dbReference type="AlphaFoldDB" id="A0A4V1IRJ3"/>
<evidence type="ECO:0000256" key="1">
    <source>
        <dbReference type="ARBA" id="ARBA00004496"/>
    </source>
</evidence>
<dbReference type="GO" id="GO:0048306">
    <property type="term" value="F:calcium-dependent protein binding"/>
    <property type="evidence" value="ECO:0007669"/>
    <property type="project" value="UniProtKB-ARBA"/>
</dbReference>
<keyword evidence="2" id="KW-0963">Cytoplasm</keyword>
<comment type="subcellular location">
    <subcellularLocation>
        <location evidence="1">Cytoplasm</location>
    </subcellularLocation>
</comment>
<keyword evidence="5" id="KW-0106">Calcium</keyword>